<organism evidence="3 4">
    <name type="scientific">Coraliomargarita akajimensis (strain DSM 45221 / IAM 15411 / JCM 23193 / KCTC 12865 / 04OKA010-24)</name>
    <dbReference type="NCBI Taxonomy" id="583355"/>
    <lineage>
        <taxon>Bacteria</taxon>
        <taxon>Pseudomonadati</taxon>
        <taxon>Verrucomicrobiota</taxon>
        <taxon>Opitutia</taxon>
        <taxon>Puniceicoccales</taxon>
        <taxon>Coraliomargaritaceae</taxon>
        <taxon>Coraliomargarita</taxon>
    </lineage>
</organism>
<feature type="transmembrane region" description="Helical" evidence="1">
    <location>
        <begin position="142"/>
        <end position="167"/>
    </location>
</feature>
<feature type="chain" id="PRO_5003071526" description="Na+/H+ antiporter" evidence="2">
    <location>
        <begin position="36"/>
        <end position="551"/>
    </location>
</feature>
<dbReference type="STRING" id="583355.Caka_1379"/>
<feature type="transmembrane region" description="Helical" evidence="1">
    <location>
        <begin position="224"/>
        <end position="253"/>
    </location>
</feature>
<evidence type="ECO:0000313" key="4">
    <source>
        <dbReference type="Proteomes" id="UP000000925"/>
    </source>
</evidence>
<feature type="transmembrane region" description="Helical" evidence="1">
    <location>
        <begin position="531"/>
        <end position="549"/>
    </location>
</feature>
<dbReference type="KEGG" id="caa:Caka_1379"/>
<sequence>MTAESLYRMLSFNRMAALGCVLLCVLCMLSSPLMAGGGGGSAGDPSIKFPVTEIEYIDMEKDVEAELGRELGLVERLKLRAKSDPFNIVATIIFLMAVVHTFLASTFNKMAHKYEHDHQEWLKTHDKVYVDGKQPVSFKGTLFHFLGEVEAIFGIWLIPLLICMVFMQDHGINIVSHYIDTRNYTEPIFVVIIMAIASSRPVIQFAETCMRVVANFGKGTPAAWWLSILVVAPLLGSFITEPAAMTIAALLLAQQFYKLEPGGTFKYATLGLLFVNVSVGGTLTHFAAPPVLMVAGTWHWNMPFMFTHFGWRAILGIIVATAVYFFVFRKQFAELAEKAKAMEASQESGPAPEPAPAWIIIVHLLFVGWTVLTLHHPAFFIGGFLFFIAFTMATHHHQYEIKLKSPLLVGFFLAGLVTHGGLQGWWISPVLSALTEVPLFIGATVLTAFNDNAAITFLAAQVPAFSPDTMVAGQWVSKTGAALANAQGLEYAVVAGAVTGGGLTVIANAPNPAGQSILSKFFGDGVSPMKLVLGALFPTLVMAVMFMVLPH</sequence>
<reference evidence="3 4" key="1">
    <citation type="journal article" date="2010" name="Stand. Genomic Sci.">
        <title>Complete genome sequence of Coraliomargarita akajimensis type strain (04OKA010-24).</title>
        <authorList>
            <person name="Mavromatis K."/>
            <person name="Abt B."/>
            <person name="Brambilla E."/>
            <person name="Lapidus A."/>
            <person name="Copeland A."/>
            <person name="Deshpande S."/>
            <person name="Nolan M."/>
            <person name="Lucas S."/>
            <person name="Tice H."/>
            <person name="Cheng J.F."/>
            <person name="Han C."/>
            <person name="Detter J.C."/>
            <person name="Woyke T."/>
            <person name="Goodwin L."/>
            <person name="Pitluck S."/>
            <person name="Held B."/>
            <person name="Brettin T."/>
            <person name="Tapia R."/>
            <person name="Ivanova N."/>
            <person name="Mikhailova N."/>
            <person name="Pati A."/>
            <person name="Liolios K."/>
            <person name="Chen A."/>
            <person name="Palaniappan K."/>
            <person name="Land M."/>
            <person name="Hauser L."/>
            <person name="Chang Y.J."/>
            <person name="Jeffries C.D."/>
            <person name="Rohde M."/>
            <person name="Goker M."/>
            <person name="Bristow J."/>
            <person name="Eisen J.A."/>
            <person name="Markowitz V."/>
            <person name="Hugenholtz P."/>
            <person name="Klenk H.P."/>
            <person name="Kyrpides N.C."/>
        </authorList>
    </citation>
    <scope>NUCLEOTIDE SEQUENCE [LARGE SCALE GENOMIC DNA]</scope>
    <source>
        <strain evidence="4">DSM 45221 / IAM 15411 / JCM 23193 / KCTC 12865</strain>
    </source>
</reference>
<dbReference type="HOGENOM" id="CLU_044045_0_0_0"/>
<evidence type="ECO:0000256" key="1">
    <source>
        <dbReference type="SAM" id="Phobius"/>
    </source>
</evidence>
<dbReference type="AlphaFoldDB" id="D5EIZ9"/>
<feature type="transmembrane region" description="Helical" evidence="1">
    <location>
        <begin position="407"/>
        <end position="427"/>
    </location>
</feature>
<evidence type="ECO:0000256" key="2">
    <source>
        <dbReference type="SAM" id="SignalP"/>
    </source>
</evidence>
<dbReference type="InterPro" id="IPR009978">
    <property type="entry name" value="Na_H_antiport_3"/>
</dbReference>
<keyword evidence="1" id="KW-1133">Transmembrane helix</keyword>
<proteinExistence type="predicted"/>
<dbReference type="eggNOG" id="COG1055">
    <property type="taxonomic scope" value="Bacteria"/>
</dbReference>
<protein>
    <recommendedName>
        <fullName evidence="5">Na+/H+ antiporter</fullName>
    </recommendedName>
</protein>
<feature type="transmembrane region" description="Helical" evidence="1">
    <location>
        <begin position="378"/>
        <end position="395"/>
    </location>
</feature>
<accession>D5EIZ9</accession>
<feature type="transmembrane region" description="Helical" evidence="1">
    <location>
        <begin position="86"/>
        <end position="104"/>
    </location>
</feature>
<feature type="transmembrane region" description="Helical" evidence="1">
    <location>
        <begin position="265"/>
        <end position="288"/>
    </location>
</feature>
<keyword evidence="1" id="KW-0472">Membrane</keyword>
<keyword evidence="4" id="KW-1185">Reference proteome</keyword>
<gene>
    <name evidence="3" type="ordered locus">Caka_1379</name>
</gene>
<dbReference type="RefSeq" id="WP_013043120.1">
    <property type="nucleotide sequence ID" value="NC_014008.1"/>
</dbReference>
<dbReference type="EMBL" id="CP001998">
    <property type="protein sequence ID" value="ADE54398.1"/>
    <property type="molecule type" value="Genomic_DNA"/>
</dbReference>
<evidence type="ECO:0008006" key="5">
    <source>
        <dbReference type="Google" id="ProtNLM"/>
    </source>
</evidence>
<keyword evidence="2" id="KW-0732">Signal</keyword>
<feature type="signal peptide" evidence="2">
    <location>
        <begin position="1"/>
        <end position="35"/>
    </location>
</feature>
<dbReference type="Pfam" id="PF07399">
    <property type="entry name" value="Na_H_antiport_3"/>
    <property type="match status" value="1"/>
</dbReference>
<dbReference type="Proteomes" id="UP000000925">
    <property type="component" value="Chromosome"/>
</dbReference>
<feature type="transmembrane region" description="Helical" evidence="1">
    <location>
        <begin position="308"/>
        <end position="328"/>
    </location>
</feature>
<name>D5EIZ9_CORAD</name>
<feature type="transmembrane region" description="Helical" evidence="1">
    <location>
        <begin position="439"/>
        <end position="460"/>
    </location>
</feature>
<evidence type="ECO:0000313" key="3">
    <source>
        <dbReference type="EMBL" id="ADE54398.1"/>
    </source>
</evidence>
<keyword evidence="1" id="KW-0812">Transmembrane</keyword>